<evidence type="ECO:0000313" key="3">
    <source>
        <dbReference type="Proteomes" id="UP000325313"/>
    </source>
</evidence>
<sequence>MLGSRENVSREKKARSLESAAMTRASEGPVGLSIAVPGLTGHKHLRHRDELIARATDLAHLEVRLVLEHASQPPSTRGFHTAKTNSMKISWND</sequence>
<evidence type="ECO:0000256" key="1">
    <source>
        <dbReference type="SAM" id="MobiDB-lite"/>
    </source>
</evidence>
<feature type="compositionally biased region" description="Polar residues" evidence="1">
    <location>
        <begin position="82"/>
        <end position="93"/>
    </location>
</feature>
<dbReference type="EMBL" id="VDEP01000006">
    <property type="protein sequence ID" value="KAA1137610.1"/>
    <property type="molecule type" value="Genomic_DNA"/>
</dbReference>
<feature type="region of interest" description="Disordered" evidence="1">
    <location>
        <begin position="71"/>
        <end position="93"/>
    </location>
</feature>
<proteinExistence type="predicted"/>
<evidence type="ECO:0000313" key="2">
    <source>
        <dbReference type="EMBL" id="KAA1137610.1"/>
    </source>
</evidence>
<organism evidence="2 3">
    <name type="scientific">Puccinia graminis f. sp. tritici</name>
    <dbReference type="NCBI Taxonomy" id="56615"/>
    <lineage>
        <taxon>Eukaryota</taxon>
        <taxon>Fungi</taxon>
        <taxon>Dikarya</taxon>
        <taxon>Basidiomycota</taxon>
        <taxon>Pucciniomycotina</taxon>
        <taxon>Pucciniomycetes</taxon>
        <taxon>Pucciniales</taxon>
        <taxon>Pucciniaceae</taxon>
        <taxon>Puccinia</taxon>
    </lineage>
</organism>
<reference evidence="2 3" key="1">
    <citation type="submission" date="2019-05" db="EMBL/GenBank/DDBJ databases">
        <title>Emergence of the Ug99 lineage of the wheat stem rust pathogen through somatic hybridization.</title>
        <authorList>
            <person name="Li F."/>
            <person name="Upadhyaya N.M."/>
            <person name="Sperschneider J."/>
            <person name="Matny O."/>
            <person name="Nguyen-Phuc H."/>
            <person name="Mago R."/>
            <person name="Raley C."/>
            <person name="Miller M.E."/>
            <person name="Silverstein K.A.T."/>
            <person name="Henningsen E."/>
            <person name="Hirsch C.D."/>
            <person name="Visser B."/>
            <person name="Pretorius Z.A."/>
            <person name="Steffenson B.J."/>
            <person name="Schwessinger B."/>
            <person name="Dodds P.N."/>
            <person name="Figueroa M."/>
        </authorList>
    </citation>
    <scope>NUCLEOTIDE SEQUENCE [LARGE SCALE GENOMIC DNA]</scope>
    <source>
        <strain evidence="2 3">Ug99</strain>
    </source>
</reference>
<protein>
    <submittedName>
        <fullName evidence="2">Uncharacterized protein</fullName>
    </submittedName>
</protein>
<dbReference type="Proteomes" id="UP000325313">
    <property type="component" value="Unassembled WGS sequence"/>
</dbReference>
<feature type="region of interest" description="Disordered" evidence="1">
    <location>
        <begin position="1"/>
        <end position="35"/>
    </location>
</feature>
<name>A0A5B0SIL0_PUCGR</name>
<gene>
    <name evidence="2" type="ORF">PGTUg99_011306</name>
</gene>
<dbReference type="AlphaFoldDB" id="A0A5B0SIL0"/>
<accession>A0A5B0SIL0</accession>
<comment type="caution">
    <text evidence="2">The sequence shown here is derived from an EMBL/GenBank/DDBJ whole genome shotgun (WGS) entry which is preliminary data.</text>
</comment>
<feature type="compositionally biased region" description="Basic and acidic residues" evidence="1">
    <location>
        <begin position="7"/>
        <end position="16"/>
    </location>
</feature>